<dbReference type="AlphaFoldDB" id="A0A653EA12"/>
<accession>A0A653EA12</accession>
<evidence type="ECO:0000313" key="2">
    <source>
        <dbReference type="EMBL" id="VEV99574.1"/>
    </source>
</evidence>
<dbReference type="EMBL" id="LR215729">
    <property type="protein sequence ID" value="VEV99574.1"/>
    <property type="molecule type" value="Genomic_DNA"/>
</dbReference>
<feature type="chain" id="PRO_5024800003" evidence="1">
    <location>
        <begin position="21"/>
        <end position="129"/>
    </location>
</feature>
<reference evidence="2" key="1">
    <citation type="submission" date="2019-02" db="EMBL/GenBank/DDBJ databases">
        <authorList>
            <consortium name="Genoscope - CEA"/>
            <person name="William W."/>
        </authorList>
    </citation>
    <scope>NUCLEOTIDE SEQUENCE [LARGE SCALE GENOMIC DNA]</scope>
    <source>
        <strain evidence="2">YSy11</strain>
    </source>
</reference>
<name>A0A653EA12_9PSED</name>
<evidence type="ECO:0000256" key="1">
    <source>
        <dbReference type="SAM" id="SignalP"/>
    </source>
</evidence>
<organism evidence="2">
    <name type="scientific">Pseudomonas marincola</name>
    <dbReference type="NCBI Taxonomy" id="437900"/>
    <lineage>
        <taxon>Bacteria</taxon>
        <taxon>Pseudomonadati</taxon>
        <taxon>Pseudomonadota</taxon>
        <taxon>Gammaproteobacteria</taxon>
        <taxon>Pseudomonadales</taxon>
        <taxon>Pseudomonadaceae</taxon>
        <taxon>Pseudomonas</taxon>
    </lineage>
</organism>
<proteinExistence type="predicted"/>
<protein>
    <submittedName>
        <fullName evidence="2">Uncharacterized protein</fullName>
    </submittedName>
</protein>
<gene>
    <name evidence="2" type="ORF">PMYSY11_4531</name>
</gene>
<keyword evidence="1" id="KW-0732">Signal</keyword>
<sequence length="129" mass="13769">MRLSLLPVCLLTLMVSTADGAQIFEQPGLKPMPNKAAHVVFSRDRNAPTACDVAILVGGLHGAELGIGESVTLNIEAGEQNILMMTSPAGYCGNLNLRNSQSLIIAPGETRYFQIKVTNDSIFIAPETQ</sequence>
<feature type="signal peptide" evidence="1">
    <location>
        <begin position="1"/>
        <end position="20"/>
    </location>
</feature>
<dbReference type="RefSeq" id="WP_069899080.1">
    <property type="nucleotide sequence ID" value="NZ_JBALWF010000004.1"/>
</dbReference>